<dbReference type="Proteomes" id="UP000683925">
    <property type="component" value="Unassembled WGS sequence"/>
</dbReference>
<evidence type="ECO:0008006" key="5">
    <source>
        <dbReference type="Google" id="ProtNLM"/>
    </source>
</evidence>
<evidence type="ECO:0000256" key="1">
    <source>
        <dbReference type="SAM" id="Phobius"/>
    </source>
</evidence>
<dbReference type="OMA" id="REIYNYE"/>
<name>A0A8S1S6P6_PAROT</name>
<proteinExistence type="predicted"/>
<dbReference type="OrthoDB" id="311197at2759"/>
<sequence>MFNLILIFIVLDCQLVNTKNTILFPQNSFQIFQQQWVNCQNTSDIIKPQFDEPVRIPITYNKPLCLYDIFLFDLSEPMSFYYFTFNRTIENDDLLIINIDGESYTVTQETATDKFVLIRHKRLCSYNSIEFQLRSKSKDLGLINYLIFISQNQSADDYSQVLREQQQLLLQQQYFDIKKEYQITQYNLQTKNQEIINSILYYKGVLSFQGLEFISSCLYFDAYNFYDKMNCYNTKVGETIEFECKIDIARTESYSQIKNLSNLILSEYTFNFHTPCFNTFDQKMVFQTIQQISESNFSIASYVQEQKFGMQHQINLNYELQINQEKNPIEIRLNLNQSQICVEQFEEAVLTIKNNQGEIFKCELYNNNNCLSYNYNKCSFIVDFDFKDDVGYIFNLTAIIQRTDNSYPNFQFVLIDVELKGGPVFQEQDYNFVFVAILIFLYFGMPMICFLISTSTLKISLYNSWFREIYNYEQNALKT</sequence>
<comment type="caution">
    <text evidence="3">The sequence shown here is derived from an EMBL/GenBank/DDBJ whole genome shotgun (WGS) entry which is preliminary data.</text>
</comment>
<gene>
    <name evidence="3" type="ORF">POCTA_138.1.T0060150</name>
</gene>
<feature type="signal peptide" evidence="2">
    <location>
        <begin position="1"/>
        <end position="18"/>
    </location>
</feature>
<protein>
    <recommendedName>
        <fullName evidence="5">Transmembrane protein</fullName>
    </recommendedName>
</protein>
<dbReference type="EMBL" id="CAJJDP010000005">
    <property type="protein sequence ID" value="CAD8134980.1"/>
    <property type="molecule type" value="Genomic_DNA"/>
</dbReference>
<feature type="transmembrane region" description="Helical" evidence="1">
    <location>
        <begin position="432"/>
        <end position="452"/>
    </location>
</feature>
<keyword evidence="4" id="KW-1185">Reference proteome</keyword>
<dbReference type="AlphaFoldDB" id="A0A8S1S6P6"/>
<organism evidence="3 4">
    <name type="scientific">Paramecium octaurelia</name>
    <dbReference type="NCBI Taxonomy" id="43137"/>
    <lineage>
        <taxon>Eukaryota</taxon>
        <taxon>Sar</taxon>
        <taxon>Alveolata</taxon>
        <taxon>Ciliophora</taxon>
        <taxon>Intramacronucleata</taxon>
        <taxon>Oligohymenophorea</taxon>
        <taxon>Peniculida</taxon>
        <taxon>Parameciidae</taxon>
        <taxon>Paramecium</taxon>
    </lineage>
</organism>
<keyword evidence="1" id="KW-1133">Transmembrane helix</keyword>
<keyword evidence="2" id="KW-0732">Signal</keyword>
<evidence type="ECO:0000313" key="3">
    <source>
        <dbReference type="EMBL" id="CAD8134980.1"/>
    </source>
</evidence>
<reference evidence="3" key="1">
    <citation type="submission" date="2021-01" db="EMBL/GenBank/DDBJ databases">
        <authorList>
            <consortium name="Genoscope - CEA"/>
            <person name="William W."/>
        </authorList>
    </citation>
    <scope>NUCLEOTIDE SEQUENCE</scope>
</reference>
<evidence type="ECO:0000256" key="2">
    <source>
        <dbReference type="SAM" id="SignalP"/>
    </source>
</evidence>
<evidence type="ECO:0000313" key="4">
    <source>
        <dbReference type="Proteomes" id="UP000683925"/>
    </source>
</evidence>
<accession>A0A8S1S6P6</accession>
<keyword evidence="1" id="KW-0812">Transmembrane</keyword>
<keyword evidence="1" id="KW-0472">Membrane</keyword>
<feature type="chain" id="PRO_5035752722" description="Transmembrane protein" evidence="2">
    <location>
        <begin position="19"/>
        <end position="479"/>
    </location>
</feature>